<dbReference type="EMBL" id="NOZP01000027">
    <property type="protein sequence ID" value="OYD17016.1"/>
    <property type="molecule type" value="Genomic_DNA"/>
</dbReference>
<organism evidence="3 4">
    <name type="scientific">candidate division WOR-3 bacterium JGI_Cruoil_03_51_56</name>
    <dbReference type="NCBI Taxonomy" id="1973747"/>
    <lineage>
        <taxon>Bacteria</taxon>
        <taxon>Bacteria division WOR-3</taxon>
    </lineage>
</organism>
<evidence type="ECO:0000256" key="1">
    <source>
        <dbReference type="SAM" id="SignalP"/>
    </source>
</evidence>
<dbReference type="AlphaFoldDB" id="A0A235BXT5"/>
<reference evidence="3 4" key="1">
    <citation type="submission" date="2017-07" db="EMBL/GenBank/DDBJ databases">
        <title>Recovery of genomes from metagenomes via a dereplication, aggregation, and scoring strategy.</title>
        <authorList>
            <person name="Sieber C.M."/>
            <person name="Probst A.J."/>
            <person name="Sharrar A."/>
            <person name="Thomas B.C."/>
            <person name="Hess M."/>
            <person name="Tringe S.G."/>
            <person name="Banfield J.F."/>
        </authorList>
    </citation>
    <scope>NUCLEOTIDE SEQUENCE [LARGE SCALE GENOMIC DNA]</scope>
    <source>
        <strain evidence="3">JGI_Cruoil_03_51_56</strain>
    </source>
</reference>
<feature type="domain" description="Secretion system C-terminal sorting" evidence="2">
    <location>
        <begin position="380"/>
        <end position="457"/>
    </location>
</feature>
<name>A0A235BXT5_UNCW3</name>
<dbReference type="Pfam" id="PF18962">
    <property type="entry name" value="Por_Secre_tail"/>
    <property type="match status" value="1"/>
</dbReference>
<accession>A0A235BXT5</accession>
<keyword evidence="1" id="KW-0732">Signal</keyword>
<evidence type="ECO:0000313" key="4">
    <source>
        <dbReference type="Proteomes" id="UP000215559"/>
    </source>
</evidence>
<protein>
    <recommendedName>
        <fullName evidence="2">Secretion system C-terminal sorting domain-containing protein</fullName>
    </recommendedName>
</protein>
<dbReference type="SUPFAM" id="SSF89372">
    <property type="entry name" value="Fucose-specific lectin"/>
    <property type="match status" value="1"/>
</dbReference>
<comment type="caution">
    <text evidence="3">The sequence shown here is derived from an EMBL/GenBank/DDBJ whole genome shotgun (WGS) entry which is preliminary data.</text>
</comment>
<gene>
    <name evidence="3" type="ORF">CH330_01130</name>
</gene>
<dbReference type="Proteomes" id="UP000215559">
    <property type="component" value="Unassembled WGS sequence"/>
</dbReference>
<evidence type="ECO:0000259" key="2">
    <source>
        <dbReference type="Pfam" id="PF18962"/>
    </source>
</evidence>
<feature type="signal peptide" evidence="1">
    <location>
        <begin position="1"/>
        <end position="20"/>
    </location>
</feature>
<feature type="chain" id="PRO_5012918099" description="Secretion system C-terminal sorting domain-containing protein" evidence="1">
    <location>
        <begin position="21"/>
        <end position="459"/>
    </location>
</feature>
<proteinExistence type="predicted"/>
<sequence length="459" mass="51635">MKKTVLFCLVILVAVGSAQSFWTERKLVTTRPNWDYWWLNVRIGIDQFDTVYCAVCRYNYSQPDPEHDLYVLNSDGDTMRSVISWPGYDYQPIVKDGDSNNIYLGQPVLGQGPANSPHMDAGVTDDSNCVSTTHSRNSRILFTRLGPNGEHLMWLDTIYTGDPWSGRTSLAIDPRGWLHCTFADDREHLVYGLSTDKGTTWKWDTLESIFIMSHVRVVATPDTCIHIVFRTWTSGDQLRYLKLKPDGSRAVGQSIFAQGSARWDPNVALDSSGNLRIVYIDGATSAHNIFSTVLRGNLDAGGEPVPDSVLTLVPDTVIQYDAVRLAGPKICVDSHDRAHVLFEQGVYGCNQTKYVYHIREERGQSIAEMALPEHQPMLRVYPNPVPANAIVRFSVSRFGPVQISLFDALGRRVRQLVDREESAGFHSVSFNRQGLPTGAYFLVLESQYRQERTKLLIAE</sequence>
<dbReference type="NCBIfam" id="TIGR04183">
    <property type="entry name" value="Por_Secre_tail"/>
    <property type="match status" value="1"/>
</dbReference>
<evidence type="ECO:0000313" key="3">
    <source>
        <dbReference type="EMBL" id="OYD17016.1"/>
    </source>
</evidence>
<dbReference type="InterPro" id="IPR026444">
    <property type="entry name" value="Secre_tail"/>
</dbReference>